<evidence type="ECO:0000256" key="1">
    <source>
        <dbReference type="SAM" id="MobiDB-lite"/>
    </source>
</evidence>
<protein>
    <submittedName>
        <fullName evidence="2">Uncharacterized protein</fullName>
    </submittedName>
</protein>
<dbReference type="RefSeq" id="WP_330134222.1">
    <property type="nucleotide sequence ID" value="NZ_JAUTXY010000006.1"/>
</dbReference>
<comment type="caution">
    <text evidence="2">The sequence shown here is derived from an EMBL/GenBank/DDBJ whole genome shotgun (WGS) entry which is preliminary data.</text>
</comment>
<dbReference type="Proteomes" id="UP001336020">
    <property type="component" value="Unassembled WGS sequence"/>
</dbReference>
<organism evidence="2 3">
    <name type="scientific">Rhodococcus artemisiae</name>
    <dbReference type="NCBI Taxonomy" id="714159"/>
    <lineage>
        <taxon>Bacteria</taxon>
        <taxon>Bacillati</taxon>
        <taxon>Actinomycetota</taxon>
        <taxon>Actinomycetes</taxon>
        <taxon>Mycobacteriales</taxon>
        <taxon>Nocardiaceae</taxon>
        <taxon>Rhodococcus</taxon>
    </lineage>
</organism>
<proteinExistence type="predicted"/>
<reference evidence="2 3" key="1">
    <citation type="submission" date="2023-07" db="EMBL/GenBank/DDBJ databases">
        <authorList>
            <person name="Girao M."/>
            <person name="Carvalho M.F."/>
        </authorList>
    </citation>
    <scope>NUCLEOTIDE SEQUENCE [LARGE SCALE GENOMIC DNA]</scope>
    <source>
        <strain evidence="2 3">YIM65754</strain>
    </source>
</reference>
<dbReference type="EMBL" id="JAUTXY010000006">
    <property type="protein sequence ID" value="MEE2058993.1"/>
    <property type="molecule type" value="Genomic_DNA"/>
</dbReference>
<name>A0ABU7LBS2_9NOCA</name>
<accession>A0ABU7LBS2</accession>
<feature type="region of interest" description="Disordered" evidence="1">
    <location>
        <begin position="78"/>
        <end position="99"/>
    </location>
</feature>
<sequence length="99" mass="10630">MWRLIETAAIAAVVVATGRWTIVSNQDKINAIADQLDKARTEIVGGIADLKAQVEAGENLDFSRLEAGAQALDDLHEDAVPEPETPEVPVEDVEPDQPA</sequence>
<feature type="compositionally biased region" description="Acidic residues" evidence="1">
    <location>
        <begin position="80"/>
        <end position="99"/>
    </location>
</feature>
<evidence type="ECO:0000313" key="2">
    <source>
        <dbReference type="EMBL" id="MEE2058993.1"/>
    </source>
</evidence>
<gene>
    <name evidence="2" type="ORF">Q7514_15840</name>
</gene>
<keyword evidence="3" id="KW-1185">Reference proteome</keyword>
<evidence type="ECO:0000313" key="3">
    <source>
        <dbReference type="Proteomes" id="UP001336020"/>
    </source>
</evidence>